<reference evidence="1" key="1">
    <citation type="submission" date="2017-07" db="EMBL/GenBank/DDBJ databases">
        <authorList>
            <person name="Mikheyev A."/>
            <person name="Grau M."/>
        </authorList>
    </citation>
    <scope>NUCLEOTIDE SEQUENCE</scope>
    <source>
        <tissue evidence="1">Venom_gland</tissue>
    </source>
</reference>
<organism evidence="1">
    <name type="scientific">Micrurus surinamensis</name>
    <name type="common">Surinam coral snake</name>
    <dbReference type="NCBI Taxonomy" id="129470"/>
    <lineage>
        <taxon>Eukaryota</taxon>
        <taxon>Metazoa</taxon>
        <taxon>Chordata</taxon>
        <taxon>Craniata</taxon>
        <taxon>Vertebrata</taxon>
        <taxon>Euteleostomi</taxon>
        <taxon>Lepidosauria</taxon>
        <taxon>Squamata</taxon>
        <taxon>Bifurcata</taxon>
        <taxon>Unidentata</taxon>
        <taxon>Episquamata</taxon>
        <taxon>Toxicofera</taxon>
        <taxon>Serpentes</taxon>
        <taxon>Colubroidea</taxon>
        <taxon>Elapidae</taxon>
        <taxon>Elapinae</taxon>
        <taxon>Micrurus</taxon>
    </lineage>
</organism>
<evidence type="ECO:0000313" key="1">
    <source>
        <dbReference type="EMBL" id="LAB58927.1"/>
    </source>
</evidence>
<name>A0A2D4PLL3_MICSU</name>
<sequence>MVKQKVDFRPETFLLGIINEKYNKGTIYLMIHIVTVVRLVYAQNWKNEDTPVEREIIRKRLVCAEMDRLTLEIKDKGETEYYDVWSKMYQWLARIREKERKG</sequence>
<proteinExistence type="predicted"/>
<reference evidence="1" key="2">
    <citation type="submission" date="2017-11" db="EMBL/GenBank/DDBJ databases">
        <title>Coralsnake Venomics: Analyses of Venom Gland Transcriptomes and Proteomes of Six Brazilian Taxa.</title>
        <authorList>
            <person name="Aird S.D."/>
            <person name="Jorge da Silva N."/>
            <person name="Qiu L."/>
            <person name="Villar-Briones A."/>
            <person name="Aparecida-Saddi V."/>
            <person name="Campos-Telles M.P."/>
            <person name="Grau M."/>
            <person name="Mikheyev A.S."/>
        </authorList>
    </citation>
    <scope>NUCLEOTIDE SEQUENCE</scope>
    <source>
        <tissue evidence="1">Venom_gland</tissue>
    </source>
</reference>
<protein>
    <submittedName>
        <fullName evidence="1">Uncharacterized protein</fullName>
    </submittedName>
</protein>
<dbReference type="AlphaFoldDB" id="A0A2D4PLL3"/>
<dbReference type="EMBL" id="IACN01081283">
    <property type="protein sequence ID" value="LAB58927.1"/>
    <property type="molecule type" value="Transcribed_RNA"/>
</dbReference>
<accession>A0A2D4PLL3</accession>